<evidence type="ECO:0000313" key="3">
    <source>
        <dbReference type="Proteomes" id="UP001582793"/>
    </source>
</evidence>
<dbReference type="Pfam" id="PF13365">
    <property type="entry name" value="Trypsin_2"/>
    <property type="match status" value="1"/>
</dbReference>
<feature type="compositionally biased region" description="Gly residues" evidence="1">
    <location>
        <begin position="19"/>
        <end position="28"/>
    </location>
</feature>
<feature type="compositionally biased region" description="Basic and acidic residues" evidence="1">
    <location>
        <begin position="252"/>
        <end position="275"/>
    </location>
</feature>
<evidence type="ECO:0000313" key="2">
    <source>
        <dbReference type="EMBL" id="MFB6393188.1"/>
    </source>
</evidence>
<accession>A0ABV5CMF9</accession>
<dbReference type="SUPFAM" id="SSF50494">
    <property type="entry name" value="Trypsin-like serine proteases"/>
    <property type="match status" value="1"/>
</dbReference>
<protein>
    <submittedName>
        <fullName evidence="2">Trypsin-like peptidase domain-containing protein</fullName>
    </submittedName>
</protein>
<feature type="compositionally biased region" description="Low complexity" evidence="1">
    <location>
        <begin position="238"/>
        <end position="248"/>
    </location>
</feature>
<feature type="region of interest" description="Disordered" evidence="1">
    <location>
        <begin position="1"/>
        <end position="29"/>
    </location>
</feature>
<dbReference type="PANTHER" id="PTHR22939:SF129">
    <property type="entry name" value="SERINE PROTEASE HTRA2, MITOCHONDRIAL"/>
    <property type="match status" value="1"/>
</dbReference>
<comment type="caution">
    <text evidence="2">The sequence shown here is derived from an EMBL/GenBank/DDBJ whole genome shotgun (WGS) entry which is preliminary data.</text>
</comment>
<keyword evidence="3" id="KW-1185">Reference proteome</keyword>
<reference evidence="2 3" key="1">
    <citation type="submission" date="2024-04" db="EMBL/GenBank/DDBJ databases">
        <title>Polymorphospora sp. isolated from Baiyangdian Lake in Xiong'an New Area.</title>
        <authorList>
            <person name="Zhang X."/>
            <person name="Liu J."/>
        </authorList>
    </citation>
    <scope>NUCLEOTIDE SEQUENCE [LARGE SCALE GENOMIC DNA]</scope>
    <source>
        <strain evidence="2 3">2-325</strain>
    </source>
</reference>
<evidence type="ECO:0000256" key="1">
    <source>
        <dbReference type="SAM" id="MobiDB-lite"/>
    </source>
</evidence>
<name>A0ABV5CMF9_9ACTN</name>
<organism evidence="2 3">
    <name type="scientific">Polymorphospora lycopeni</name>
    <dbReference type="NCBI Taxonomy" id="3140240"/>
    <lineage>
        <taxon>Bacteria</taxon>
        <taxon>Bacillati</taxon>
        <taxon>Actinomycetota</taxon>
        <taxon>Actinomycetes</taxon>
        <taxon>Micromonosporales</taxon>
        <taxon>Micromonosporaceae</taxon>
        <taxon>Polymorphospora</taxon>
    </lineage>
</organism>
<feature type="region of interest" description="Disordered" evidence="1">
    <location>
        <begin position="232"/>
        <end position="275"/>
    </location>
</feature>
<dbReference type="Proteomes" id="UP001582793">
    <property type="component" value="Unassembled WGS sequence"/>
</dbReference>
<dbReference type="InterPro" id="IPR001940">
    <property type="entry name" value="Peptidase_S1C"/>
</dbReference>
<dbReference type="RefSeq" id="WP_375733771.1">
    <property type="nucleotide sequence ID" value="NZ_JBCGDC010000018.1"/>
</dbReference>
<dbReference type="EMBL" id="JBCGDC010000018">
    <property type="protein sequence ID" value="MFB6393188.1"/>
    <property type="molecule type" value="Genomic_DNA"/>
</dbReference>
<dbReference type="PRINTS" id="PR00834">
    <property type="entry name" value="PROTEASES2C"/>
</dbReference>
<feature type="compositionally biased region" description="Low complexity" evidence="1">
    <location>
        <begin position="1"/>
        <end position="18"/>
    </location>
</feature>
<proteinExistence type="predicted"/>
<dbReference type="InterPro" id="IPR009003">
    <property type="entry name" value="Peptidase_S1_PA"/>
</dbReference>
<gene>
    <name evidence="2" type="ORF">AAFH96_08705</name>
</gene>
<dbReference type="Gene3D" id="2.40.10.120">
    <property type="match status" value="1"/>
</dbReference>
<dbReference type="PANTHER" id="PTHR22939">
    <property type="entry name" value="SERINE PROTEASE FAMILY S1C HTRA-RELATED"/>
    <property type="match status" value="1"/>
</dbReference>
<sequence length="306" mass="30035">MAGRTTGRDGAAGPAAHPGRGGRAGGGALAARLAEPRTTSVVTAGTVSTGGVVDLAAVASSVAPSVVTVEVATRGGAVTGSGVVLSDDGRILTNDHVVADATGPVTVRLADGRTARATVVGGDPETDLAVLRAEGVDGLTPAVFGDSPAVRVGGTVLALGSPLGLEGTVTAGIVSAVDRTADWLTGLIQTDAPVDAGSSGGAVVGTAGRVVGITVAIATTGADTGNIGVGFAIPSDTSPGRSSPGCSRRPVRARDDPRDQGFRAGRAGDTRDVLPDHADQGELVAGARRRWWTAPAHPRARGASRC</sequence>